<gene>
    <name evidence="4" type="ORF">TrCOL_g96</name>
</gene>
<dbReference type="EMBL" id="BRYA01000128">
    <property type="protein sequence ID" value="GMI40439.1"/>
    <property type="molecule type" value="Genomic_DNA"/>
</dbReference>
<evidence type="ECO:0000313" key="5">
    <source>
        <dbReference type="Proteomes" id="UP001165065"/>
    </source>
</evidence>
<dbReference type="Gene3D" id="2.60.40.150">
    <property type="entry name" value="C2 domain"/>
    <property type="match status" value="1"/>
</dbReference>
<name>A0A9W7GCY0_9STRA</name>
<dbReference type="GO" id="GO:0008320">
    <property type="term" value="F:protein transmembrane transporter activity"/>
    <property type="evidence" value="ECO:0007669"/>
    <property type="project" value="TreeGrafter"/>
</dbReference>
<keyword evidence="2" id="KW-0472">Membrane</keyword>
<feature type="compositionally biased region" description="Basic and acidic residues" evidence="1">
    <location>
        <begin position="611"/>
        <end position="627"/>
    </location>
</feature>
<dbReference type="PANTHER" id="PTHR24075:SF0">
    <property type="entry name" value="TRANSLOCATION PROTEIN SEC63 HOMOLOG"/>
    <property type="match status" value="1"/>
</dbReference>
<feature type="region of interest" description="Disordered" evidence="1">
    <location>
        <begin position="611"/>
        <end position="667"/>
    </location>
</feature>
<feature type="transmembrane region" description="Helical" evidence="2">
    <location>
        <begin position="47"/>
        <end position="68"/>
    </location>
</feature>
<feature type="compositionally biased region" description="Basic and acidic residues" evidence="1">
    <location>
        <begin position="646"/>
        <end position="667"/>
    </location>
</feature>
<feature type="transmembrane region" description="Helical" evidence="2">
    <location>
        <begin position="162"/>
        <end position="183"/>
    </location>
</feature>
<dbReference type="PANTHER" id="PTHR24075">
    <property type="entry name" value="SEC63 DOMAIN-CONTAINING"/>
    <property type="match status" value="1"/>
</dbReference>
<dbReference type="GO" id="GO:0003723">
    <property type="term" value="F:RNA binding"/>
    <property type="evidence" value="ECO:0007669"/>
    <property type="project" value="TreeGrafter"/>
</dbReference>
<organism evidence="4 5">
    <name type="scientific">Triparma columacea</name>
    <dbReference type="NCBI Taxonomy" id="722753"/>
    <lineage>
        <taxon>Eukaryota</taxon>
        <taxon>Sar</taxon>
        <taxon>Stramenopiles</taxon>
        <taxon>Ochrophyta</taxon>
        <taxon>Bolidophyceae</taxon>
        <taxon>Parmales</taxon>
        <taxon>Triparmaceae</taxon>
        <taxon>Triparma</taxon>
    </lineage>
</organism>
<dbReference type="GO" id="GO:0031207">
    <property type="term" value="C:Sec62/Sec63 complex"/>
    <property type="evidence" value="ECO:0007669"/>
    <property type="project" value="TreeGrafter"/>
</dbReference>
<dbReference type="GO" id="GO:0006614">
    <property type="term" value="P:SRP-dependent cotranslational protein targeting to membrane"/>
    <property type="evidence" value="ECO:0007669"/>
    <property type="project" value="TreeGrafter"/>
</dbReference>
<dbReference type="Gene3D" id="1.10.287.110">
    <property type="entry name" value="DnaJ domain"/>
    <property type="match status" value="1"/>
</dbReference>
<dbReference type="InterPro" id="IPR014756">
    <property type="entry name" value="Ig_E-set"/>
</dbReference>
<evidence type="ECO:0000259" key="3">
    <source>
        <dbReference type="PROSITE" id="PS50076"/>
    </source>
</evidence>
<dbReference type="Pfam" id="PF00226">
    <property type="entry name" value="DnaJ"/>
    <property type="match status" value="1"/>
</dbReference>
<protein>
    <recommendedName>
        <fullName evidence="3">J domain-containing protein</fullName>
    </recommendedName>
</protein>
<sequence length="667" mass="74074">MPLAALLAMLTFISTINLIYTIYTSIKFKPDPSKLQPTPRSLTSRSFLLQLSLTVLTSICYGLIIATIDNSTIAVFDPHEILQIAVGSNATVVKKAYKKLSLKHHPDKGGDSQTFNEIAKAYSALTDPISSSNYNLYGHPDGPQSKTISFGLPPWILNPEGATAVVMILAYLGMFGGLCTFAYNSFNNANKKAEANHQAKSVAGLDIKHLQMGLNGMSTSTDVLWWIATTPENLLTAKRTLEELERIKKEREGMVVGPDMSSGGWADEDTETSRVRRIREEEERKAIERMAGGKNMLKTEKIEGMDEGVVGIEWVRKTLEDKGAWPPKIPCLTPGSPSFMGTMPPGPDGTPMDPLSSPAVRRNMIMMIARQNSQHLNTHIELQKAAKDGNIDGRYFQESLKFRMKTSLLLEACLRVAAQKGSVNLVKTIVNTVAGYKIGVENAKDKKMISWFKGAVQAQYGQGNIPGVNIGDIKIETEDEDEVATGDTVTVSMRMERVHAEAFTRQKVELCRKQGLDPNVELRKYREGWWVIVSGRIKDAKEEPRLVLLQPVVVNNIDRKIVEFKAKFKAPPKAGMWEFTVDVMSQEFLGCDVKVVKDVAIVNEGELKKEGSYVTNEDEKREGKEESSSEDEEDGDAVVVNSPRNKSKEGREGELRKRNVRVEMDTE</sequence>
<reference evidence="5" key="1">
    <citation type="journal article" date="2023" name="Commun. Biol.">
        <title>Genome analysis of Parmales, the sister group of diatoms, reveals the evolutionary specialization of diatoms from phago-mixotrophs to photoautotrophs.</title>
        <authorList>
            <person name="Ban H."/>
            <person name="Sato S."/>
            <person name="Yoshikawa S."/>
            <person name="Yamada K."/>
            <person name="Nakamura Y."/>
            <person name="Ichinomiya M."/>
            <person name="Sato N."/>
            <person name="Blanc-Mathieu R."/>
            <person name="Endo H."/>
            <person name="Kuwata A."/>
            <person name="Ogata H."/>
        </authorList>
    </citation>
    <scope>NUCLEOTIDE SEQUENCE [LARGE SCALE GENOMIC DNA]</scope>
</reference>
<dbReference type="AlphaFoldDB" id="A0A9W7GCY0"/>
<feature type="domain" description="J" evidence="3">
    <location>
        <begin position="77"/>
        <end position="138"/>
    </location>
</feature>
<dbReference type="OrthoDB" id="10250354at2759"/>
<dbReference type="SUPFAM" id="SSF81296">
    <property type="entry name" value="E set domains"/>
    <property type="match status" value="1"/>
</dbReference>
<dbReference type="InterPro" id="IPR001623">
    <property type="entry name" value="DnaJ_domain"/>
</dbReference>
<evidence type="ECO:0000256" key="1">
    <source>
        <dbReference type="SAM" id="MobiDB-lite"/>
    </source>
</evidence>
<dbReference type="GO" id="GO:0006620">
    <property type="term" value="P:post-translational protein targeting to endoplasmic reticulum membrane"/>
    <property type="evidence" value="ECO:0007669"/>
    <property type="project" value="TreeGrafter"/>
</dbReference>
<dbReference type="PROSITE" id="PS50076">
    <property type="entry name" value="DNAJ_2"/>
    <property type="match status" value="1"/>
</dbReference>
<proteinExistence type="predicted"/>
<feature type="region of interest" description="Disordered" evidence="1">
    <location>
        <begin position="255"/>
        <end position="275"/>
    </location>
</feature>
<dbReference type="CDD" id="cd06257">
    <property type="entry name" value="DnaJ"/>
    <property type="match status" value="1"/>
</dbReference>
<comment type="caution">
    <text evidence="4">The sequence shown here is derived from an EMBL/GenBank/DDBJ whole genome shotgun (WGS) entry which is preliminary data.</text>
</comment>
<dbReference type="SUPFAM" id="SSF46565">
    <property type="entry name" value="Chaperone J-domain"/>
    <property type="match status" value="1"/>
</dbReference>
<dbReference type="InterPro" id="IPR035892">
    <property type="entry name" value="C2_domain_sf"/>
</dbReference>
<keyword evidence="5" id="KW-1185">Reference proteome</keyword>
<evidence type="ECO:0000313" key="4">
    <source>
        <dbReference type="EMBL" id="GMI40439.1"/>
    </source>
</evidence>
<keyword evidence="2" id="KW-1133">Transmembrane helix</keyword>
<dbReference type="SMART" id="SM00271">
    <property type="entry name" value="DnaJ"/>
    <property type="match status" value="1"/>
</dbReference>
<accession>A0A9W7GCY0</accession>
<keyword evidence="2" id="KW-0812">Transmembrane</keyword>
<feature type="transmembrane region" description="Helical" evidence="2">
    <location>
        <begin position="6"/>
        <end position="26"/>
    </location>
</feature>
<evidence type="ECO:0000256" key="2">
    <source>
        <dbReference type="SAM" id="Phobius"/>
    </source>
</evidence>
<dbReference type="InterPro" id="IPR036869">
    <property type="entry name" value="J_dom_sf"/>
</dbReference>
<dbReference type="Proteomes" id="UP001165065">
    <property type="component" value="Unassembled WGS sequence"/>
</dbReference>